<dbReference type="GO" id="GO:0046486">
    <property type="term" value="P:glycerolipid metabolic process"/>
    <property type="evidence" value="ECO:0007669"/>
    <property type="project" value="UniProtKB-ARBA"/>
</dbReference>
<keyword evidence="3 4" id="KW-0443">Lipid metabolism</keyword>
<dbReference type="GO" id="GO:0016020">
    <property type="term" value="C:membrane"/>
    <property type="evidence" value="ECO:0007669"/>
    <property type="project" value="TreeGrafter"/>
</dbReference>
<keyword evidence="8" id="KW-1185">Reference proteome</keyword>
<dbReference type="CDD" id="cd07199">
    <property type="entry name" value="Pat17_PNPLA8_PNPLA9_like"/>
    <property type="match status" value="1"/>
</dbReference>
<dbReference type="InterPro" id="IPR002641">
    <property type="entry name" value="PNPLA_dom"/>
</dbReference>
<feature type="short sequence motif" description="GXGXXG" evidence="4">
    <location>
        <begin position="223"/>
        <end position="228"/>
    </location>
</feature>
<dbReference type="GO" id="GO:0019369">
    <property type="term" value="P:arachidonate metabolic process"/>
    <property type="evidence" value="ECO:0007669"/>
    <property type="project" value="TreeGrafter"/>
</dbReference>
<protein>
    <submittedName>
        <fullName evidence="7">Acyl transferase/acyl hydrolase/lysophospholipase</fullName>
    </submittedName>
</protein>
<dbReference type="InterPro" id="IPR016035">
    <property type="entry name" value="Acyl_Trfase/lysoPLipase"/>
</dbReference>
<organism evidence="7 8">
    <name type="scientific">Plectosphaerella cucumerina</name>
    <dbReference type="NCBI Taxonomy" id="40658"/>
    <lineage>
        <taxon>Eukaryota</taxon>
        <taxon>Fungi</taxon>
        <taxon>Dikarya</taxon>
        <taxon>Ascomycota</taxon>
        <taxon>Pezizomycotina</taxon>
        <taxon>Sordariomycetes</taxon>
        <taxon>Hypocreomycetidae</taxon>
        <taxon>Glomerellales</taxon>
        <taxon>Plectosphaerellaceae</taxon>
        <taxon>Plectosphaerella</taxon>
    </lineage>
</organism>
<dbReference type="GO" id="GO:0047499">
    <property type="term" value="F:calcium-independent phospholipase A2 activity"/>
    <property type="evidence" value="ECO:0007669"/>
    <property type="project" value="TreeGrafter"/>
</dbReference>
<dbReference type="GO" id="GO:0016740">
    <property type="term" value="F:transferase activity"/>
    <property type="evidence" value="ECO:0007669"/>
    <property type="project" value="UniProtKB-KW"/>
</dbReference>
<accession>A0A8K0TUJ8</accession>
<evidence type="ECO:0000313" key="8">
    <source>
        <dbReference type="Proteomes" id="UP000813385"/>
    </source>
</evidence>
<dbReference type="PANTHER" id="PTHR24185:SF1">
    <property type="entry name" value="CALCIUM-INDEPENDENT PHOSPHOLIPASE A2-GAMMA"/>
    <property type="match status" value="1"/>
</dbReference>
<evidence type="ECO:0000256" key="3">
    <source>
        <dbReference type="ARBA" id="ARBA00023098"/>
    </source>
</evidence>
<dbReference type="Pfam" id="PF01734">
    <property type="entry name" value="Patatin"/>
    <property type="match status" value="1"/>
</dbReference>
<keyword evidence="1 4" id="KW-0378">Hydrolase</keyword>
<reference evidence="7" key="1">
    <citation type="journal article" date="2021" name="Nat. Commun.">
        <title>Genetic determinants of endophytism in the Arabidopsis root mycobiome.</title>
        <authorList>
            <person name="Mesny F."/>
            <person name="Miyauchi S."/>
            <person name="Thiergart T."/>
            <person name="Pickel B."/>
            <person name="Atanasova L."/>
            <person name="Karlsson M."/>
            <person name="Huettel B."/>
            <person name="Barry K.W."/>
            <person name="Haridas S."/>
            <person name="Chen C."/>
            <person name="Bauer D."/>
            <person name="Andreopoulos W."/>
            <person name="Pangilinan J."/>
            <person name="LaButti K."/>
            <person name="Riley R."/>
            <person name="Lipzen A."/>
            <person name="Clum A."/>
            <person name="Drula E."/>
            <person name="Henrissat B."/>
            <person name="Kohler A."/>
            <person name="Grigoriev I.V."/>
            <person name="Martin F.M."/>
            <person name="Hacquard S."/>
        </authorList>
    </citation>
    <scope>NUCLEOTIDE SEQUENCE</scope>
    <source>
        <strain evidence="7">MPI-CAGE-AT-0016</strain>
    </source>
</reference>
<dbReference type="AlphaFoldDB" id="A0A8K0TUJ8"/>
<feature type="region of interest" description="Disordered" evidence="5">
    <location>
        <begin position="697"/>
        <end position="722"/>
    </location>
</feature>
<evidence type="ECO:0000256" key="1">
    <source>
        <dbReference type="ARBA" id="ARBA00022801"/>
    </source>
</evidence>
<dbReference type="GO" id="GO:0016042">
    <property type="term" value="P:lipid catabolic process"/>
    <property type="evidence" value="ECO:0007669"/>
    <property type="project" value="UniProtKB-UniRule"/>
</dbReference>
<evidence type="ECO:0000256" key="5">
    <source>
        <dbReference type="SAM" id="MobiDB-lite"/>
    </source>
</evidence>
<name>A0A8K0TUJ8_9PEZI</name>
<comment type="caution">
    <text evidence="7">The sequence shown here is derived from an EMBL/GenBank/DDBJ whole genome shotgun (WGS) entry which is preliminary data.</text>
</comment>
<feature type="active site" description="Nucleophile" evidence="4">
    <location>
        <position position="262"/>
    </location>
</feature>
<dbReference type="PROSITE" id="PS51635">
    <property type="entry name" value="PNPLA"/>
    <property type="match status" value="1"/>
</dbReference>
<dbReference type="SUPFAM" id="SSF52151">
    <property type="entry name" value="FabD/lysophospholipase-like"/>
    <property type="match status" value="1"/>
</dbReference>
<feature type="short sequence motif" description="GXSXG" evidence="4">
    <location>
        <begin position="260"/>
        <end position="264"/>
    </location>
</feature>
<sequence length="722" mass="80182">MNRVRYSNAQLCALLEGAFENLIRGLSFDCVQAARSTNPIPENAAYCLSRFLRANTGSRNLRSVVLPMVASCILLDGFPPEMPDFSIMDVFHTLYKPVWVRAVKISGLQHGATPLLDPFVLRLRRPKRIGALKSRHKRLLMSLKRTWEEYMPEDVCIACLLRRPEHFVSCGHGYCDVDLRRYGRSLGQHRFVLDSCLLCGAHCRRAFDVRPPTRGPRILSLDGGGIRGIILLEYLLILEERLQPYLPGYPVQNHFDYSIGTSAGGLIVLDAVLKGRTIQECVRVFMACATTAFKSRFKVLESSIQDGKALLSSIATIACGLVADCLYPSGNIEKALKEEFGRECRLNNYSAASRRGAKVAVTVTETFSPHPEYILSNYSGVVCDSRRQGYRHALPEGSSRSPKVWEAARATSAAPWYFAPCLIDGVGDFMDGGLWRMNPVDVGRQEAAALWPHATHPDIVLSIGTGRLGESDRPPAQSSTLAAIKRSGRFLTRLLTCLPENPVWNAHKWHETITAWNERLGDASGVRLDVELPCLPALDDVSAMGWLRTAVRQQAASSGVMGSLVETFLAKLFFFELTSRPIRSRRGVSCQGSILCDLPPGPDLAHLVSRLEREGFVFHVLGISVPLTGSAEWELETHPLRLPVEVCVSGLEARFSVALSDQSRQSCDISSSPFTLNWLMTAQGWCKPFGRADHLPVGPTEFSQGKRMQPQSTREGKRRRRY</sequence>
<evidence type="ECO:0000313" key="7">
    <source>
        <dbReference type="EMBL" id="KAH7377122.1"/>
    </source>
</evidence>
<feature type="short sequence motif" description="DGA/G" evidence="4">
    <location>
        <begin position="431"/>
        <end position="433"/>
    </location>
</feature>
<dbReference type="EMBL" id="JAGPXD010000001">
    <property type="protein sequence ID" value="KAH7377122.1"/>
    <property type="molecule type" value="Genomic_DNA"/>
</dbReference>
<dbReference type="PANTHER" id="PTHR24185">
    <property type="entry name" value="CALCIUM-INDEPENDENT PHOSPHOLIPASE A2-GAMMA"/>
    <property type="match status" value="1"/>
</dbReference>
<proteinExistence type="predicted"/>
<evidence type="ECO:0000259" key="6">
    <source>
        <dbReference type="PROSITE" id="PS51635"/>
    </source>
</evidence>
<dbReference type="OrthoDB" id="4802915at2759"/>
<feature type="active site" description="Proton acceptor" evidence="4">
    <location>
        <position position="431"/>
    </location>
</feature>
<gene>
    <name evidence="7" type="ORF">B0T11DRAFT_251522</name>
</gene>
<keyword evidence="7" id="KW-0808">Transferase</keyword>
<keyword evidence="2 4" id="KW-0442">Lipid degradation</keyword>
<evidence type="ECO:0000256" key="2">
    <source>
        <dbReference type="ARBA" id="ARBA00022963"/>
    </source>
</evidence>
<evidence type="ECO:0000256" key="4">
    <source>
        <dbReference type="PROSITE-ProRule" id="PRU01161"/>
    </source>
</evidence>
<dbReference type="Gene3D" id="3.40.1090.10">
    <property type="entry name" value="Cytosolic phospholipase A2 catalytic domain"/>
    <property type="match status" value="1"/>
</dbReference>
<feature type="domain" description="PNPLA" evidence="6">
    <location>
        <begin position="219"/>
        <end position="444"/>
    </location>
</feature>
<dbReference type="Proteomes" id="UP000813385">
    <property type="component" value="Unassembled WGS sequence"/>
</dbReference>